<feature type="region of interest" description="Disordered" evidence="1">
    <location>
        <begin position="1"/>
        <end position="63"/>
    </location>
</feature>
<dbReference type="Proteomes" id="UP000077202">
    <property type="component" value="Unassembled WGS sequence"/>
</dbReference>
<proteinExistence type="predicted"/>
<reference evidence="2" key="1">
    <citation type="submission" date="2016-03" db="EMBL/GenBank/DDBJ databases">
        <title>Mechanisms controlling the formation of the plant cell surface in tip-growing cells are functionally conserved among land plants.</title>
        <authorList>
            <person name="Honkanen S."/>
            <person name="Jones V.A."/>
            <person name="Morieri G."/>
            <person name="Champion C."/>
            <person name="Hetherington A.J."/>
            <person name="Kelly S."/>
            <person name="Saint-Marcoux D."/>
            <person name="Proust H."/>
            <person name="Prescott H."/>
            <person name="Dolan L."/>
        </authorList>
    </citation>
    <scope>NUCLEOTIDE SEQUENCE [LARGE SCALE GENOMIC DNA]</scope>
    <source>
        <tissue evidence="2">Whole gametophyte</tissue>
    </source>
</reference>
<evidence type="ECO:0000313" key="2">
    <source>
        <dbReference type="EMBL" id="OAE25410.1"/>
    </source>
</evidence>
<name>A0A176VX84_MARPO</name>
<dbReference type="AlphaFoldDB" id="A0A176VX84"/>
<accession>A0A176VX84</accession>
<keyword evidence="3" id="KW-1185">Reference proteome</keyword>
<feature type="compositionally biased region" description="Polar residues" evidence="1">
    <location>
        <begin position="1"/>
        <end position="27"/>
    </location>
</feature>
<evidence type="ECO:0000313" key="3">
    <source>
        <dbReference type="Proteomes" id="UP000077202"/>
    </source>
</evidence>
<protein>
    <submittedName>
        <fullName evidence="2">Uncharacterized protein</fullName>
    </submittedName>
</protein>
<organism evidence="2 3">
    <name type="scientific">Marchantia polymorpha subsp. ruderalis</name>
    <dbReference type="NCBI Taxonomy" id="1480154"/>
    <lineage>
        <taxon>Eukaryota</taxon>
        <taxon>Viridiplantae</taxon>
        <taxon>Streptophyta</taxon>
        <taxon>Embryophyta</taxon>
        <taxon>Marchantiophyta</taxon>
        <taxon>Marchantiopsida</taxon>
        <taxon>Marchantiidae</taxon>
        <taxon>Marchantiales</taxon>
        <taxon>Marchantiaceae</taxon>
        <taxon>Marchantia</taxon>
    </lineage>
</organism>
<comment type="caution">
    <text evidence="2">The sequence shown here is derived from an EMBL/GenBank/DDBJ whole genome shotgun (WGS) entry which is preliminary data.</text>
</comment>
<sequence length="146" mass="16110">MSSGQVEGAKTSSIPERSLKSENSSGQEGIPKILKADESGAPVVPPEVAETTEKEKAKTKEIQAQPENVLHECSEIGARWRFKRASEQFHLERISSRVAKKCPGMSDRADLVAIDKLIIGEKFVRKFPTLEQLQLPEIPTLNSKAE</sequence>
<feature type="compositionally biased region" description="Basic and acidic residues" evidence="1">
    <location>
        <begin position="51"/>
        <end position="61"/>
    </location>
</feature>
<evidence type="ECO:0000256" key="1">
    <source>
        <dbReference type="SAM" id="MobiDB-lite"/>
    </source>
</evidence>
<dbReference type="EMBL" id="LVLJ01002341">
    <property type="protein sequence ID" value="OAE25410.1"/>
    <property type="molecule type" value="Genomic_DNA"/>
</dbReference>
<gene>
    <name evidence="2" type="ORF">AXG93_4620s2250</name>
</gene>